<keyword evidence="2" id="KW-1185">Reference proteome</keyword>
<gene>
    <name evidence="1" type="primary">SRRM1</name>
    <name evidence="1" type="ORF">H4R21_001676</name>
</gene>
<accession>A0ACC1LBU3</accession>
<evidence type="ECO:0000313" key="2">
    <source>
        <dbReference type="Proteomes" id="UP001140087"/>
    </source>
</evidence>
<comment type="caution">
    <text evidence="1">The sequence shown here is derived from an EMBL/GenBank/DDBJ whole genome shotgun (WGS) entry which is preliminary data.</text>
</comment>
<dbReference type="Proteomes" id="UP001140087">
    <property type="component" value="Unassembled WGS sequence"/>
</dbReference>
<proteinExistence type="predicted"/>
<sequence length="216" mass="23893">MVGGFFRGTTIEQDLRYGNASEKLRKQAPAGGVLKKRVDMGMVNMDAVKPWIATRISELVGFEDEVLYEYVVNMLGEAAQPDPRTMHANLTGFLEDKTGEFMQSLWTLLLEAQASPGGIPESLIQRKIEELQQRRDEQQRAAAAIRVSNSRLQAHTPPPRKTRTGKPSRWDKPAAAPASSGTTREPDRHPRTGRSRSPSPARRRAPAGRSAARSPP</sequence>
<protein>
    <submittedName>
        <fullName evidence="1">Serine/arginine repetitive matrix protein 1</fullName>
    </submittedName>
</protein>
<reference evidence="1" key="1">
    <citation type="submission" date="2022-07" db="EMBL/GenBank/DDBJ databases">
        <title>Phylogenomic reconstructions and comparative analyses of Kickxellomycotina fungi.</title>
        <authorList>
            <person name="Reynolds N.K."/>
            <person name="Stajich J.E."/>
            <person name="Barry K."/>
            <person name="Grigoriev I.V."/>
            <person name="Crous P."/>
            <person name="Smith M.E."/>
        </authorList>
    </citation>
    <scope>NUCLEOTIDE SEQUENCE</scope>
    <source>
        <strain evidence="1">BCRC 34780</strain>
    </source>
</reference>
<evidence type="ECO:0000313" key="1">
    <source>
        <dbReference type="EMBL" id="KAJ2804354.1"/>
    </source>
</evidence>
<dbReference type="EMBL" id="JANBUN010000365">
    <property type="protein sequence ID" value="KAJ2804354.1"/>
    <property type="molecule type" value="Genomic_DNA"/>
</dbReference>
<name>A0ACC1LBU3_9FUNG</name>
<organism evidence="1 2">
    <name type="scientific">Coemansia helicoidea</name>
    <dbReference type="NCBI Taxonomy" id="1286919"/>
    <lineage>
        <taxon>Eukaryota</taxon>
        <taxon>Fungi</taxon>
        <taxon>Fungi incertae sedis</taxon>
        <taxon>Zoopagomycota</taxon>
        <taxon>Kickxellomycotina</taxon>
        <taxon>Kickxellomycetes</taxon>
        <taxon>Kickxellales</taxon>
        <taxon>Kickxellaceae</taxon>
        <taxon>Coemansia</taxon>
    </lineage>
</organism>